<protein>
    <recommendedName>
        <fullName evidence="3">Alpha/beta hydrolase</fullName>
    </recommendedName>
</protein>
<gene>
    <name evidence="1" type="ORF">QE380_001039</name>
</gene>
<comment type="caution">
    <text evidence="1">The sequence shown here is derived from an EMBL/GenBank/DDBJ whole genome shotgun (WGS) entry which is preliminary data.</text>
</comment>
<proteinExistence type="predicted"/>
<dbReference type="Gene3D" id="3.40.50.1820">
    <property type="entry name" value="alpha/beta hydrolase"/>
    <property type="match status" value="1"/>
</dbReference>
<accession>A0ABU0UU96</accession>
<reference evidence="1 2" key="1">
    <citation type="submission" date="2023-07" db="EMBL/GenBank/DDBJ databases">
        <title>Functional and genomic diversity of the sorghum phyllosphere microbiome.</title>
        <authorList>
            <person name="Shade A."/>
        </authorList>
    </citation>
    <scope>NUCLEOTIDE SEQUENCE [LARGE SCALE GENOMIC DNA]</scope>
    <source>
        <strain evidence="1 2">SORGH_AS_0887</strain>
    </source>
</reference>
<sequence length="299" mass="34899">MNIVFIHGMNQQQFNALSLRKHWLNIFRQGLKKYHLPFNFDIHQLHFPFYGDLLTQSHLTNTFDLETFLPKSLLSFHLPVHLNLHHNAIEHQASLSTLHPDHINTKSIKKQLHEETMLIKDRSLKELMILLNHFPKLHESLIHKFLVETYCYLANPQFMHNVHQRILLGIPSQQPCVVVAHSLGSVIAYNLLCNMNADSNIQCFITLGSPLAFRVIQQRLSMPIHYPESLHGRWYNFYSHDDFLTAFPLQKPPFDFNPPILNQEISTSALHPHQIMSYLQHPDVLKTILKVCCPFENTD</sequence>
<dbReference type="EMBL" id="JAUTBK010000002">
    <property type="protein sequence ID" value="MDQ1208116.1"/>
    <property type="molecule type" value="Genomic_DNA"/>
</dbReference>
<evidence type="ECO:0008006" key="3">
    <source>
        <dbReference type="Google" id="ProtNLM"/>
    </source>
</evidence>
<evidence type="ECO:0000313" key="1">
    <source>
        <dbReference type="EMBL" id="MDQ1208116.1"/>
    </source>
</evidence>
<name>A0ABU0UU96_ACIBI</name>
<evidence type="ECO:0000313" key="2">
    <source>
        <dbReference type="Proteomes" id="UP001233360"/>
    </source>
</evidence>
<organism evidence="1 2">
    <name type="scientific">Acinetobacter baylyi</name>
    <dbReference type="NCBI Taxonomy" id="202950"/>
    <lineage>
        <taxon>Bacteria</taxon>
        <taxon>Pseudomonadati</taxon>
        <taxon>Pseudomonadota</taxon>
        <taxon>Gammaproteobacteria</taxon>
        <taxon>Moraxellales</taxon>
        <taxon>Moraxellaceae</taxon>
        <taxon>Acinetobacter</taxon>
    </lineage>
</organism>
<dbReference type="InterPro" id="IPR029058">
    <property type="entry name" value="AB_hydrolase_fold"/>
</dbReference>
<keyword evidence="2" id="KW-1185">Reference proteome</keyword>
<dbReference type="Proteomes" id="UP001233360">
    <property type="component" value="Unassembled WGS sequence"/>
</dbReference>
<dbReference type="RefSeq" id="WP_307002522.1">
    <property type="nucleotide sequence ID" value="NZ_JAUTBK010000002.1"/>
</dbReference>
<dbReference type="SUPFAM" id="SSF53474">
    <property type="entry name" value="alpha/beta-Hydrolases"/>
    <property type="match status" value="1"/>
</dbReference>